<keyword evidence="2" id="KW-0813">Transport</keyword>
<feature type="transmembrane region" description="Helical" evidence="7">
    <location>
        <begin position="151"/>
        <end position="170"/>
    </location>
</feature>
<keyword evidence="10" id="KW-1185">Reference proteome</keyword>
<dbReference type="InterPro" id="IPR011701">
    <property type="entry name" value="MFS"/>
</dbReference>
<feature type="domain" description="Major facilitator superfamily (MFS) profile" evidence="8">
    <location>
        <begin position="196"/>
        <end position="385"/>
    </location>
</feature>
<feature type="transmembrane region" description="Helical" evidence="7">
    <location>
        <begin position="64"/>
        <end position="84"/>
    </location>
</feature>
<evidence type="ECO:0000313" key="10">
    <source>
        <dbReference type="Proteomes" id="UP000632125"/>
    </source>
</evidence>
<sequence>MRLISVILFIVEFVRGAVLVSLLPIYGAKSLGLAPDVIGVAISAHYITDTLLKMAIGYLLDRFSVRLVVQTGLIISLAGVYLLQFSDLPWMFIGSAALYGIGMSPIWIVCLTKVSEQQRGTQMGLLYTIWMVGLGSGPIVCNILLDYSVSFTYQLLVWLSVLACLLTFFMRKGKAVTLQQLPLREQFAVLRARLGHMKLLLPGMILQTTGASMLVPILPSFAESELGLSGTQYSILLTVGGICAAGGLMPMGRLSDKLGGRKWFLVAGFGAFAFGLYMLAWGLSFWYCLLIAIALGLSYAAVLPAWNALLATYVPPKQEGLGWGILSTFEGIGVMIGPVAGGFIAAWNGETAVFWVSAVLFGLIGAFYLWFPFQAFAAGGDATNK</sequence>
<dbReference type="EMBL" id="JACXIY010000065">
    <property type="protein sequence ID" value="MBD2872893.1"/>
    <property type="molecule type" value="Genomic_DNA"/>
</dbReference>
<comment type="subcellular location">
    <subcellularLocation>
        <location evidence="1">Cell membrane</location>
        <topology evidence="1">Multi-pass membrane protein</topology>
    </subcellularLocation>
</comment>
<protein>
    <submittedName>
        <fullName evidence="9">MFS transporter</fullName>
    </submittedName>
</protein>
<evidence type="ECO:0000256" key="2">
    <source>
        <dbReference type="ARBA" id="ARBA00022448"/>
    </source>
</evidence>
<feature type="transmembrane region" description="Helical" evidence="7">
    <location>
        <begin position="321"/>
        <end position="346"/>
    </location>
</feature>
<evidence type="ECO:0000259" key="8">
    <source>
        <dbReference type="PROSITE" id="PS50850"/>
    </source>
</evidence>
<evidence type="ECO:0000256" key="1">
    <source>
        <dbReference type="ARBA" id="ARBA00004651"/>
    </source>
</evidence>
<evidence type="ECO:0000256" key="7">
    <source>
        <dbReference type="SAM" id="Phobius"/>
    </source>
</evidence>
<organism evidence="9 10">
    <name type="scientific">Paenibacillus arenilitoris</name>
    <dbReference type="NCBI Taxonomy" id="2772299"/>
    <lineage>
        <taxon>Bacteria</taxon>
        <taxon>Bacillati</taxon>
        <taxon>Bacillota</taxon>
        <taxon>Bacilli</taxon>
        <taxon>Bacillales</taxon>
        <taxon>Paenibacillaceae</taxon>
        <taxon>Paenibacillus</taxon>
    </lineage>
</organism>
<dbReference type="PROSITE" id="PS50850">
    <property type="entry name" value="MFS"/>
    <property type="match status" value="2"/>
</dbReference>
<dbReference type="PANTHER" id="PTHR23517:SF3">
    <property type="entry name" value="INTEGRAL MEMBRANE TRANSPORT PROTEIN"/>
    <property type="match status" value="1"/>
</dbReference>
<dbReference type="AlphaFoldDB" id="A0A927CRN5"/>
<dbReference type="Proteomes" id="UP000632125">
    <property type="component" value="Unassembled WGS sequence"/>
</dbReference>
<evidence type="ECO:0000256" key="6">
    <source>
        <dbReference type="ARBA" id="ARBA00023136"/>
    </source>
</evidence>
<feature type="transmembrane region" description="Helical" evidence="7">
    <location>
        <begin position="233"/>
        <end position="251"/>
    </location>
</feature>
<keyword evidence="6 7" id="KW-0472">Membrane</keyword>
<dbReference type="GO" id="GO:0005886">
    <property type="term" value="C:plasma membrane"/>
    <property type="evidence" value="ECO:0007669"/>
    <property type="project" value="UniProtKB-SubCell"/>
</dbReference>
<gene>
    <name evidence="9" type="ORF">IDH41_30470</name>
</gene>
<dbReference type="InterPro" id="IPR020846">
    <property type="entry name" value="MFS_dom"/>
</dbReference>
<dbReference type="Gene3D" id="1.20.1250.20">
    <property type="entry name" value="MFS general substrate transporter like domains"/>
    <property type="match status" value="2"/>
</dbReference>
<reference evidence="9" key="1">
    <citation type="submission" date="2020-09" db="EMBL/GenBank/DDBJ databases">
        <title>A novel bacterium of genus Paenibacillus, isolated from South China Sea.</title>
        <authorList>
            <person name="Huang H."/>
            <person name="Mo K."/>
            <person name="Hu Y."/>
        </authorList>
    </citation>
    <scope>NUCLEOTIDE SEQUENCE</scope>
    <source>
        <strain evidence="9">IB182493</strain>
    </source>
</reference>
<dbReference type="PRINTS" id="PR01035">
    <property type="entry name" value="TCRTETA"/>
</dbReference>
<keyword evidence="4 7" id="KW-0812">Transmembrane</keyword>
<feature type="transmembrane region" description="Helical" evidence="7">
    <location>
        <begin position="289"/>
        <end position="309"/>
    </location>
</feature>
<evidence type="ECO:0000256" key="3">
    <source>
        <dbReference type="ARBA" id="ARBA00022475"/>
    </source>
</evidence>
<dbReference type="InterPro" id="IPR050171">
    <property type="entry name" value="MFS_Transporters"/>
</dbReference>
<dbReference type="InterPro" id="IPR036259">
    <property type="entry name" value="MFS_trans_sf"/>
</dbReference>
<feature type="transmembrane region" description="Helical" evidence="7">
    <location>
        <begin position="263"/>
        <end position="283"/>
    </location>
</feature>
<evidence type="ECO:0000313" key="9">
    <source>
        <dbReference type="EMBL" id="MBD2872893.1"/>
    </source>
</evidence>
<feature type="transmembrane region" description="Helical" evidence="7">
    <location>
        <begin position="124"/>
        <end position="145"/>
    </location>
</feature>
<feature type="domain" description="Major facilitator superfamily (MFS) profile" evidence="8">
    <location>
        <begin position="1"/>
        <end position="175"/>
    </location>
</feature>
<keyword evidence="5 7" id="KW-1133">Transmembrane helix</keyword>
<name>A0A927CRN5_9BACL</name>
<evidence type="ECO:0000256" key="4">
    <source>
        <dbReference type="ARBA" id="ARBA00022692"/>
    </source>
</evidence>
<dbReference type="CDD" id="cd17325">
    <property type="entry name" value="MFS_MdtG_SLC18_like"/>
    <property type="match status" value="1"/>
</dbReference>
<keyword evidence="3" id="KW-1003">Cell membrane</keyword>
<feature type="transmembrane region" description="Helical" evidence="7">
    <location>
        <begin position="32"/>
        <end position="52"/>
    </location>
</feature>
<dbReference type="GO" id="GO:0022857">
    <property type="term" value="F:transmembrane transporter activity"/>
    <property type="evidence" value="ECO:0007669"/>
    <property type="project" value="InterPro"/>
</dbReference>
<evidence type="ECO:0000256" key="5">
    <source>
        <dbReference type="ARBA" id="ARBA00022989"/>
    </source>
</evidence>
<dbReference type="SUPFAM" id="SSF103473">
    <property type="entry name" value="MFS general substrate transporter"/>
    <property type="match status" value="1"/>
</dbReference>
<comment type="caution">
    <text evidence="9">The sequence shown here is derived from an EMBL/GenBank/DDBJ whole genome shotgun (WGS) entry which is preliminary data.</text>
</comment>
<dbReference type="PANTHER" id="PTHR23517">
    <property type="entry name" value="RESISTANCE PROTEIN MDTM, PUTATIVE-RELATED-RELATED"/>
    <property type="match status" value="1"/>
</dbReference>
<accession>A0A927CRN5</accession>
<feature type="transmembrane region" description="Helical" evidence="7">
    <location>
        <begin position="199"/>
        <end position="221"/>
    </location>
</feature>
<dbReference type="InterPro" id="IPR001958">
    <property type="entry name" value="Tet-R_TetA/multi-R_MdtG-like"/>
</dbReference>
<dbReference type="Pfam" id="PF07690">
    <property type="entry name" value="MFS_1"/>
    <property type="match status" value="2"/>
</dbReference>
<feature type="transmembrane region" description="Helical" evidence="7">
    <location>
        <begin position="352"/>
        <end position="371"/>
    </location>
</feature>
<proteinExistence type="predicted"/>
<feature type="transmembrane region" description="Helical" evidence="7">
    <location>
        <begin position="90"/>
        <end position="112"/>
    </location>
</feature>